<dbReference type="EMBL" id="JAKLMC020000009">
    <property type="protein sequence ID" value="KAK5954164.1"/>
    <property type="molecule type" value="Genomic_DNA"/>
</dbReference>
<evidence type="ECO:0000313" key="4">
    <source>
        <dbReference type="Proteomes" id="UP001316803"/>
    </source>
</evidence>
<feature type="compositionally biased region" description="Basic and acidic residues" evidence="1">
    <location>
        <begin position="57"/>
        <end position="66"/>
    </location>
</feature>
<keyword evidence="2" id="KW-0472">Membrane</keyword>
<reference evidence="3 4" key="1">
    <citation type="submission" date="2022-12" db="EMBL/GenBank/DDBJ databases">
        <title>Genomic features and morphological characterization of a novel Knufia sp. strain isolated from spacecraft assembly facility.</title>
        <authorList>
            <person name="Teixeira M."/>
            <person name="Chander A.M."/>
            <person name="Stajich J.E."/>
            <person name="Venkateswaran K."/>
        </authorList>
    </citation>
    <scope>NUCLEOTIDE SEQUENCE [LARGE SCALE GENOMIC DNA]</scope>
    <source>
        <strain evidence="3 4">FJI-L2-BK-P2</strain>
    </source>
</reference>
<dbReference type="Pfam" id="PF14087">
    <property type="entry name" value="DUF4267"/>
    <property type="match status" value="1"/>
</dbReference>
<feature type="region of interest" description="Disordered" evidence="1">
    <location>
        <begin position="40"/>
        <end position="80"/>
    </location>
</feature>
<accession>A0AAN8EF23</accession>
<protein>
    <submittedName>
        <fullName evidence="3">Uncharacterized protein</fullName>
    </submittedName>
</protein>
<organism evidence="3 4">
    <name type="scientific">Knufia fluminis</name>
    <dbReference type="NCBI Taxonomy" id="191047"/>
    <lineage>
        <taxon>Eukaryota</taxon>
        <taxon>Fungi</taxon>
        <taxon>Dikarya</taxon>
        <taxon>Ascomycota</taxon>
        <taxon>Pezizomycotina</taxon>
        <taxon>Eurotiomycetes</taxon>
        <taxon>Chaetothyriomycetidae</taxon>
        <taxon>Chaetothyriales</taxon>
        <taxon>Trichomeriaceae</taxon>
        <taxon>Knufia</taxon>
    </lineage>
</organism>
<comment type="caution">
    <text evidence="3">The sequence shown here is derived from an EMBL/GenBank/DDBJ whole genome shotgun (WGS) entry which is preliminary data.</text>
</comment>
<sequence>MDITTSDVAGFATFAAGIIYICVGLNGIFRPLNRAIHPSANTNSPSLQAHTNSSPGHTRDHTIDGRHHPRSSIPPPPAPMLTHPPPPVLHFFGLSTAAKSPTSTHIMPAFGGRNLAGGLAITIFSLTHRRTAAGLLLACWTPNGLIDAYVVHKHGEKVVVHLMNTVAVALIAALALVEGQGEKWVDRALVGGLVGMIGVITVHSWVWS</sequence>
<evidence type="ECO:0000256" key="1">
    <source>
        <dbReference type="SAM" id="MobiDB-lite"/>
    </source>
</evidence>
<dbReference type="InterPro" id="IPR025363">
    <property type="entry name" value="DUF4267"/>
</dbReference>
<keyword evidence="2" id="KW-0812">Transmembrane</keyword>
<feature type="transmembrane region" description="Helical" evidence="2">
    <location>
        <begin position="189"/>
        <end position="207"/>
    </location>
</feature>
<dbReference type="Proteomes" id="UP001316803">
    <property type="component" value="Unassembled WGS sequence"/>
</dbReference>
<name>A0AAN8EF23_9EURO</name>
<evidence type="ECO:0000313" key="3">
    <source>
        <dbReference type="EMBL" id="KAK5954164.1"/>
    </source>
</evidence>
<feature type="compositionally biased region" description="Polar residues" evidence="1">
    <location>
        <begin position="40"/>
        <end position="56"/>
    </location>
</feature>
<feature type="transmembrane region" description="Helical" evidence="2">
    <location>
        <begin position="158"/>
        <end position="177"/>
    </location>
</feature>
<proteinExistence type="predicted"/>
<keyword evidence="4" id="KW-1185">Reference proteome</keyword>
<evidence type="ECO:0000256" key="2">
    <source>
        <dbReference type="SAM" id="Phobius"/>
    </source>
</evidence>
<dbReference type="AlphaFoldDB" id="A0AAN8EF23"/>
<feature type="transmembrane region" description="Helical" evidence="2">
    <location>
        <begin position="12"/>
        <end position="29"/>
    </location>
</feature>
<keyword evidence="2" id="KW-1133">Transmembrane helix</keyword>
<gene>
    <name evidence="3" type="ORF">OHC33_004737</name>
</gene>